<evidence type="ECO:0008006" key="9">
    <source>
        <dbReference type="Google" id="ProtNLM"/>
    </source>
</evidence>
<keyword evidence="4" id="KW-0804">Transcription</keyword>
<protein>
    <recommendedName>
        <fullName evidence="9">RNA polymerase sigma-70 region 2 domain-containing protein</fullName>
    </recommendedName>
</protein>
<reference evidence="7 8" key="1">
    <citation type="journal article" date="2016" name="Nat. Commun.">
        <title>Thousands of microbial genomes shed light on interconnected biogeochemical processes in an aquifer system.</title>
        <authorList>
            <person name="Anantharaman K."/>
            <person name="Brown C.T."/>
            <person name="Hug L.A."/>
            <person name="Sharon I."/>
            <person name="Castelle C.J."/>
            <person name="Probst A.J."/>
            <person name="Thomas B.C."/>
            <person name="Singh A."/>
            <person name="Wilkins M.J."/>
            <person name="Karaoz U."/>
            <person name="Brodie E.L."/>
            <person name="Williams K.H."/>
            <person name="Hubbard S.S."/>
            <person name="Banfield J.F."/>
        </authorList>
    </citation>
    <scope>NUCLEOTIDE SEQUENCE [LARGE SCALE GENOMIC DNA]</scope>
</reference>
<gene>
    <name evidence="7" type="ORF">A2945_00580</name>
</gene>
<evidence type="ECO:0000259" key="5">
    <source>
        <dbReference type="Pfam" id="PF04542"/>
    </source>
</evidence>
<dbReference type="InterPro" id="IPR014284">
    <property type="entry name" value="RNA_pol_sigma-70_dom"/>
</dbReference>
<organism evidence="7 8">
    <name type="scientific">Candidatus Liptonbacteria bacterium RIFCSPLOWO2_01_FULL_52_25</name>
    <dbReference type="NCBI Taxonomy" id="1798650"/>
    <lineage>
        <taxon>Bacteria</taxon>
        <taxon>Candidatus Liptoniibacteriota</taxon>
    </lineage>
</organism>
<dbReference type="GO" id="GO:0006352">
    <property type="term" value="P:DNA-templated transcription initiation"/>
    <property type="evidence" value="ECO:0007669"/>
    <property type="project" value="InterPro"/>
</dbReference>
<evidence type="ECO:0000313" key="7">
    <source>
        <dbReference type="EMBL" id="OGY99989.1"/>
    </source>
</evidence>
<dbReference type="Gene3D" id="1.10.10.10">
    <property type="entry name" value="Winged helix-like DNA-binding domain superfamily/Winged helix DNA-binding domain"/>
    <property type="match status" value="1"/>
</dbReference>
<proteinExistence type="inferred from homology"/>
<name>A0A1G2CGX9_9BACT</name>
<dbReference type="GO" id="GO:0003677">
    <property type="term" value="F:DNA binding"/>
    <property type="evidence" value="ECO:0007669"/>
    <property type="project" value="InterPro"/>
</dbReference>
<sequence>MSKHTSLPPTEERDLVRRAQVGDNEALGILFEKYRLKITRTAFCILNNSEEAKDAAQSTFLKMVEKIKTFKGDSGFYTWITRIAINVSLMQKRSWWAHHIQTESALPESWGRVYASRSTRDRVLDNMPEMIDLERCVKMFTPEERELFGDFLEEKSRSVRGMGKSSLIICVLRAMRKLKPKDRAVIALRYFGEKTIKEIAREEKISIPVIKTRSLRAHHTLRKFVAALAH</sequence>
<dbReference type="SUPFAM" id="SSF88946">
    <property type="entry name" value="Sigma2 domain of RNA polymerase sigma factors"/>
    <property type="match status" value="1"/>
</dbReference>
<evidence type="ECO:0000259" key="6">
    <source>
        <dbReference type="Pfam" id="PF08281"/>
    </source>
</evidence>
<dbReference type="Gene3D" id="1.10.1740.10">
    <property type="match status" value="1"/>
</dbReference>
<keyword evidence="2" id="KW-0805">Transcription regulation</keyword>
<evidence type="ECO:0000256" key="2">
    <source>
        <dbReference type="ARBA" id="ARBA00023015"/>
    </source>
</evidence>
<dbReference type="InterPro" id="IPR039425">
    <property type="entry name" value="RNA_pol_sigma-70-like"/>
</dbReference>
<dbReference type="InterPro" id="IPR007627">
    <property type="entry name" value="RNA_pol_sigma70_r2"/>
</dbReference>
<evidence type="ECO:0000256" key="1">
    <source>
        <dbReference type="ARBA" id="ARBA00010641"/>
    </source>
</evidence>
<dbReference type="STRING" id="1798650.A2945_00580"/>
<evidence type="ECO:0000256" key="4">
    <source>
        <dbReference type="ARBA" id="ARBA00023163"/>
    </source>
</evidence>
<dbReference type="Pfam" id="PF08281">
    <property type="entry name" value="Sigma70_r4_2"/>
    <property type="match status" value="1"/>
</dbReference>
<comment type="caution">
    <text evidence="7">The sequence shown here is derived from an EMBL/GenBank/DDBJ whole genome shotgun (WGS) entry which is preliminary data.</text>
</comment>
<feature type="domain" description="RNA polymerase sigma factor 70 region 4 type 2" evidence="6">
    <location>
        <begin position="170"/>
        <end position="217"/>
    </location>
</feature>
<dbReference type="InterPro" id="IPR013325">
    <property type="entry name" value="RNA_pol_sigma_r2"/>
</dbReference>
<dbReference type="SUPFAM" id="SSF88659">
    <property type="entry name" value="Sigma3 and sigma4 domains of RNA polymerase sigma factors"/>
    <property type="match status" value="1"/>
</dbReference>
<dbReference type="PANTHER" id="PTHR43133:SF51">
    <property type="entry name" value="RNA POLYMERASE SIGMA FACTOR"/>
    <property type="match status" value="1"/>
</dbReference>
<keyword evidence="3" id="KW-0731">Sigma factor</keyword>
<dbReference type="InterPro" id="IPR013324">
    <property type="entry name" value="RNA_pol_sigma_r3/r4-like"/>
</dbReference>
<comment type="similarity">
    <text evidence="1">Belongs to the sigma-70 factor family. ECF subfamily.</text>
</comment>
<dbReference type="GO" id="GO:0016987">
    <property type="term" value="F:sigma factor activity"/>
    <property type="evidence" value="ECO:0007669"/>
    <property type="project" value="UniProtKB-KW"/>
</dbReference>
<feature type="domain" description="RNA polymerase sigma-70 region 2" evidence="5">
    <location>
        <begin position="30"/>
        <end position="94"/>
    </location>
</feature>
<dbReference type="Proteomes" id="UP000178880">
    <property type="component" value="Unassembled WGS sequence"/>
</dbReference>
<dbReference type="EMBL" id="MHLA01000010">
    <property type="protein sequence ID" value="OGY99989.1"/>
    <property type="molecule type" value="Genomic_DNA"/>
</dbReference>
<dbReference type="NCBIfam" id="TIGR02937">
    <property type="entry name" value="sigma70-ECF"/>
    <property type="match status" value="1"/>
</dbReference>
<dbReference type="PANTHER" id="PTHR43133">
    <property type="entry name" value="RNA POLYMERASE ECF-TYPE SIGMA FACTO"/>
    <property type="match status" value="1"/>
</dbReference>
<evidence type="ECO:0000256" key="3">
    <source>
        <dbReference type="ARBA" id="ARBA00023082"/>
    </source>
</evidence>
<evidence type="ECO:0000313" key="8">
    <source>
        <dbReference type="Proteomes" id="UP000178880"/>
    </source>
</evidence>
<dbReference type="AlphaFoldDB" id="A0A1G2CGX9"/>
<accession>A0A1G2CGX9</accession>
<dbReference type="InterPro" id="IPR013249">
    <property type="entry name" value="RNA_pol_sigma70_r4_t2"/>
</dbReference>
<dbReference type="InterPro" id="IPR036388">
    <property type="entry name" value="WH-like_DNA-bd_sf"/>
</dbReference>
<dbReference type="Pfam" id="PF04542">
    <property type="entry name" value="Sigma70_r2"/>
    <property type="match status" value="1"/>
</dbReference>